<sequence length="2238" mass="251087">MLTFWTEYSVSHFLRLSKKVLRHHSRKRRLKLGLPPLPPSAEHDIEDDSLSILNRYWETLDKSGVRIGSNNKWRGITLDNAVSLPSPPPNQLPRRQDPLTKTLAKRHSLPTPKGNTIPDAPLEKLRHCLVGLRLRTSHQVAQFHRAGRIVLRKYGVRHSKETIRRRDGGSPRTATIPGSSSAGKNGTRERRMVVNAKARTSQYYQVLGRRYGGKVTSESEKPTLQPRLCMHSSVVWHTLTGHGKDFQKVPRFEWQALLGIASAGKEGVLQPDLVKITGQDKRSLPHRTSELTKKGHIIKRSVLKSSCKTSKMWLKRFAPALLESGPVDVSRAALAGNADCVSWHQRWTGPTIDYLALGQTAIAIIKAYEVMKYVDLKKKLGVLGLRWQMRVLARTLRYWGGCGVIKYVAASLEGTVFRDCLKYVKPPTEEQWRKYLAPSGIRKSAPKGQRKAEKAAAFAKARKEVRRRDGALKTALHTHPAWKFYQPSQWRAERPIADTIFETVKRAGSEGTTNRKLARSTLSRDYQRLFSRMALALTTASQPKHLGHLKLVGHKKRQGKILQYQYFTISSYHRAVEQDAKKIDPVIDPTSKPRPKTKSPLRYSPNVFSRHRPSITCAAPHTLTDLASLCKPASTKSKRMPAKTGNSNVPRKGRPPKTTLSARSHQRKKPKARSAQPTADESGEPEGQPVAQVEATPVAVATRGAKRARVTEDGTQSEPEVKRPRLEKVYLGEKNSLESPRKTHKKRQGRPKKSTVVVFNLNAFSEETRRKFSSGWLPQQPASASLPPPVVPDKAISQAGAAVETEVRDATRQPPDAELENPGEQSQNSVPKNTSSPKNPSSREPAALTDQLQPPPPSAAPENQDKAPAKRGRKPGRGAGKYRCEKCGNSWRNENGLAYHLTKARTACNPNYDPDAVPLPPPHKPKPISVPKAPSPKPDITVARSVTGRPMRSARFNRPQTSFDHFDDLSRPVSESSKPKKPKLLKSYANRALGSPSSVKPRPKRTKKAVLELLPEPRASTPVRSDEPAEPNANHRLIQRHYGVTEIGKGEPLSTRVKDDYCRDEDKESAQQEPIPETPRKGVRFQDTHTKELMKLHPKDSPRLGNHTGSSPSPSTSLQNRHSPTGGFTAEQLKKALPLGNDSYVFKIPGLVYSGAELASNQGTELATIPGEISGFIPEPFLANDHAKEYAAVRKAPVHFWVRTILDYLCRQNGGVFPGFKAAYIGLLVIWHRHLSPDLSVPQSQTVSRAVEDQHDIEPEICRFRFQAIHAGRVPVTFELFHVPGSDPNGPVATVVKRRIVEAYPAVYVPRAFSPTLEELREFGVHFEKGRENKDLGRAARKLAPEIEVLEAPYYLVQSFGEGAKQLGSHPLLSKPNKRRKIEHRDSEHRGLPGRPKDRTWKRVYSVPVFMQDFGRGTWDGAPMPTLVQRWPRVLVKKAPQRRKRVNPGLETLPFSFWSCTDSTLPSERSSAGKLPRSLHDVPGLDVEGHGPEAEALGWEEMISGFDKAIGQVQSWELSTEGQLHFISSSVIPGSAYINLGLPSGGYFPQVPRVPLWRDEDQCTMTTLDYARCGALDRCRDVQGNAAFKRSSPLATGERICLPYNGNAGDSTYSRYYKTPRRRLIKEPKLGAKAGIVAHVIDDDYRQRLTVWPETKNDFPPRMGFFGLRSGQNASLTPLEQRLLITGFVCVGCLAGGINHTVDFGLMMRIFPEFTKSALAKFWLKARKERSSFVQRLTVKFEEKFPAGYANGELPQVDFQNLLGYDWKWLIKWVMDLNPDEGEKDLPENIDELLESRDGKDTTNPDMDWRDNFYNRQASVFSRMRSFCLNSFCEPCSPKPQPEDFKDLSRARSYVKSLCCTPVAGKHSAEDIKTRLIALSPEQDRAAATRLLQRASIELNNQRVTVKGNAHKDPVTGNFRLQGNFMKGFDRYCKLDRFEQAVNFKAQLDTVFKEGNTVRIRYDSGEGTVLSIIDMQFHGRLHSDGVNIPYIPLGFVPGNYETRKYDTSKNLRWKIHIKPTDAWVYDEDLRIGENPAVAEIPSAGPHGEVPMWRDLFGDSNPELWLKALSYFVFTVATKGPTTGVPDVCFITKPYLERFEAQLLLDWCVRAGVFVPVPHGKPGYTVGEWWWWIVGKTKLLHCGDREIVEPNRLKLATDKPVRTRPRKRNPTIAVRCAAQEMALQARKEDMRREKEEKKKKGVLTRNKPNRALLKGPAEKLMYGGAGGADPMDIEAPETS</sequence>
<feature type="compositionally biased region" description="Polar residues" evidence="7">
    <location>
        <begin position="172"/>
        <end position="184"/>
    </location>
</feature>
<comment type="caution">
    <text evidence="9">The sequence shown here is derived from an EMBL/GenBank/DDBJ whole genome shotgun (WGS) entry which is preliminary data.</text>
</comment>
<dbReference type="PANTHER" id="PTHR15180">
    <property type="entry name" value="GENERAL TRANSCRIPTION FACTOR 3C POLYPEPTIDE 1"/>
    <property type="match status" value="1"/>
</dbReference>
<evidence type="ECO:0000259" key="8">
    <source>
        <dbReference type="PROSITE" id="PS50157"/>
    </source>
</evidence>
<dbReference type="Pfam" id="PF04182">
    <property type="entry name" value="B-block_TFIIIC"/>
    <property type="match status" value="1"/>
</dbReference>
<feature type="compositionally biased region" description="Polar residues" evidence="7">
    <location>
        <begin position="1107"/>
        <end position="1123"/>
    </location>
</feature>
<dbReference type="InterPro" id="IPR044210">
    <property type="entry name" value="Tfc3-like"/>
</dbReference>
<dbReference type="InterPro" id="IPR046488">
    <property type="entry name" value="Sfc3/Tfc3_C"/>
</dbReference>
<feature type="region of interest" description="Disordered" evidence="7">
    <location>
        <begin position="799"/>
        <end position="889"/>
    </location>
</feature>
<keyword evidence="5" id="KW-0539">Nucleus</keyword>
<feature type="compositionally biased region" description="Basic and acidic residues" evidence="7">
    <location>
        <begin position="1383"/>
        <end position="1397"/>
    </location>
</feature>
<dbReference type="GO" id="GO:0000127">
    <property type="term" value="C:transcription factor TFIIIC complex"/>
    <property type="evidence" value="ECO:0007669"/>
    <property type="project" value="InterPro"/>
</dbReference>
<feature type="region of interest" description="Disordered" evidence="7">
    <location>
        <begin position="908"/>
        <end position="1036"/>
    </location>
</feature>
<organism evidence="9 10">
    <name type="scientific">Zalerion maritima</name>
    <dbReference type="NCBI Taxonomy" id="339359"/>
    <lineage>
        <taxon>Eukaryota</taxon>
        <taxon>Fungi</taxon>
        <taxon>Dikarya</taxon>
        <taxon>Ascomycota</taxon>
        <taxon>Pezizomycotina</taxon>
        <taxon>Sordariomycetes</taxon>
        <taxon>Lulworthiomycetidae</taxon>
        <taxon>Lulworthiales</taxon>
        <taxon>Lulworthiaceae</taxon>
        <taxon>Zalerion</taxon>
    </lineage>
</organism>
<comment type="subcellular location">
    <subcellularLocation>
        <location evidence="1">Nucleus</location>
    </subcellularLocation>
</comment>
<proteinExistence type="predicted"/>
<protein>
    <recommendedName>
        <fullName evidence="8">C2H2-type domain-containing protein</fullName>
    </recommendedName>
</protein>
<feature type="compositionally biased region" description="Basic and acidic residues" evidence="7">
    <location>
        <begin position="719"/>
        <end position="741"/>
    </location>
</feature>
<name>A0AAD5RV40_9PEZI</name>
<dbReference type="PANTHER" id="PTHR15180:SF1">
    <property type="entry name" value="GENERAL TRANSCRIPTION FACTOR 3C POLYPEPTIDE 1"/>
    <property type="match status" value="1"/>
</dbReference>
<dbReference type="GO" id="GO:0005634">
    <property type="term" value="C:nucleus"/>
    <property type="evidence" value="ECO:0007669"/>
    <property type="project" value="UniProtKB-SubCell"/>
</dbReference>
<evidence type="ECO:0000313" key="9">
    <source>
        <dbReference type="EMBL" id="KAJ2904852.1"/>
    </source>
</evidence>
<dbReference type="EMBL" id="JAKWBI020000043">
    <property type="protein sequence ID" value="KAJ2904852.1"/>
    <property type="molecule type" value="Genomic_DNA"/>
</dbReference>
<dbReference type="GO" id="GO:0008270">
    <property type="term" value="F:zinc ion binding"/>
    <property type="evidence" value="ECO:0007669"/>
    <property type="project" value="UniProtKB-KW"/>
</dbReference>
<evidence type="ECO:0000256" key="7">
    <source>
        <dbReference type="SAM" id="MobiDB-lite"/>
    </source>
</evidence>
<dbReference type="Pfam" id="PF20222">
    <property type="entry name" value="DUF6581"/>
    <property type="match status" value="1"/>
</dbReference>
<evidence type="ECO:0000256" key="5">
    <source>
        <dbReference type="ARBA" id="ARBA00023242"/>
    </source>
</evidence>
<keyword evidence="3" id="KW-0238">DNA-binding</keyword>
<feature type="region of interest" description="Disordered" evidence="7">
    <location>
        <begin position="583"/>
        <end position="608"/>
    </location>
</feature>
<reference evidence="9" key="1">
    <citation type="submission" date="2022-07" db="EMBL/GenBank/DDBJ databases">
        <title>Draft genome sequence of Zalerion maritima ATCC 34329, a (micro)plastics degrading marine fungus.</title>
        <authorList>
            <person name="Paco A."/>
            <person name="Goncalves M.F.M."/>
            <person name="Rocha-Santos T.A.P."/>
            <person name="Alves A."/>
        </authorList>
    </citation>
    <scope>NUCLEOTIDE SEQUENCE</scope>
    <source>
        <strain evidence="9">ATCC 34329</strain>
    </source>
</reference>
<evidence type="ECO:0000256" key="2">
    <source>
        <dbReference type="ARBA" id="ARBA00022553"/>
    </source>
</evidence>
<keyword evidence="2" id="KW-0597">Phosphoprotein</keyword>
<dbReference type="InterPro" id="IPR013087">
    <property type="entry name" value="Znf_C2H2_type"/>
</dbReference>
<keyword evidence="6" id="KW-0862">Zinc</keyword>
<evidence type="ECO:0000256" key="4">
    <source>
        <dbReference type="ARBA" id="ARBA00023163"/>
    </source>
</evidence>
<dbReference type="InterPro" id="IPR007309">
    <property type="entry name" value="TFIIIC_Bblock-bd"/>
</dbReference>
<feature type="compositionally biased region" description="Basic residues" evidence="7">
    <location>
        <begin position="742"/>
        <end position="753"/>
    </location>
</feature>
<dbReference type="GO" id="GO:0042791">
    <property type="term" value="P:5S class rRNA transcription by RNA polymerase III"/>
    <property type="evidence" value="ECO:0007669"/>
    <property type="project" value="TreeGrafter"/>
</dbReference>
<keyword evidence="4" id="KW-0804">Transcription</keyword>
<dbReference type="GO" id="GO:0006384">
    <property type="term" value="P:transcription initiation at RNA polymerase III promoter"/>
    <property type="evidence" value="ECO:0007669"/>
    <property type="project" value="InterPro"/>
</dbReference>
<dbReference type="Proteomes" id="UP001201980">
    <property type="component" value="Unassembled WGS sequence"/>
</dbReference>
<feature type="compositionally biased region" description="Basic and acidic residues" evidence="7">
    <location>
        <begin position="1078"/>
        <end position="1102"/>
    </location>
</feature>
<keyword evidence="6" id="KW-0863">Zinc-finger</keyword>
<feature type="compositionally biased region" description="Basic and acidic residues" evidence="7">
    <location>
        <begin position="160"/>
        <end position="169"/>
    </location>
</feature>
<feature type="compositionally biased region" description="Low complexity" evidence="7">
    <location>
        <begin position="828"/>
        <end position="842"/>
    </location>
</feature>
<evidence type="ECO:0000256" key="3">
    <source>
        <dbReference type="ARBA" id="ARBA00023125"/>
    </source>
</evidence>
<accession>A0AAD5RV40</accession>
<dbReference type="PROSITE" id="PS50157">
    <property type="entry name" value="ZINC_FINGER_C2H2_2"/>
    <property type="match status" value="1"/>
</dbReference>
<evidence type="ECO:0000313" key="10">
    <source>
        <dbReference type="Proteomes" id="UP001201980"/>
    </source>
</evidence>
<feature type="compositionally biased region" description="Basic and acidic residues" evidence="7">
    <location>
        <begin position="2184"/>
        <end position="2197"/>
    </location>
</feature>
<keyword evidence="6" id="KW-0479">Metal-binding</keyword>
<feature type="region of interest" description="Disordered" evidence="7">
    <location>
        <begin position="160"/>
        <end position="189"/>
    </location>
</feature>
<feature type="region of interest" description="Disordered" evidence="7">
    <location>
        <begin position="2184"/>
        <end position="2238"/>
    </location>
</feature>
<dbReference type="GO" id="GO:0003677">
    <property type="term" value="F:DNA binding"/>
    <property type="evidence" value="ECO:0007669"/>
    <property type="project" value="UniProtKB-KW"/>
</dbReference>
<feature type="domain" description="C2H2-type" evidence="8">
    <location>
        <begin position="882"/>
        <end position="910"/>
    </location>
</feature>
<feature type="region of interest" description="Disordered" evidence="7">
    <location>
        <begin position="631"/>
        <end position="754"/>
    </location>
</feature>
<gene>
    <name evidence="9" type="ORF">MKZ38_007044</name>
</gene>
<keyword evidence="10" id="KW-1185">Reference proteome</keyword>
<evidence type="ECO:0000256" key="6">
    <source>
        <dbReference type="PROSITE-ProRule" id="PRU00042"/>
    </source>
</evidence>
<feature type="region of interest" description="Disordered" evidence="7">
    <location>
        <begin position="1367"/>
        <end position="1397"/>
    </location>
</feature>
<feature type="compositionally biased region" description="Basic and acidic residues" evidence="7">
    <location>
        <begin position="1056"/>
        <end position="1070"/>
    </location>
</feature>
<feature type="region of interest" description="Disordered" evidence="7">
    <location>
        <begin position="1048"/>
        <end position="1127"/>
    </location>
</feature>
<evidence type="ECO:0000256" key="1">
    <source>
        <dbReference type="ARBA" id="ARBA00004123"/>
    </source>
</evidence>